<dbReference type="Pfam" id="PF04264">
    <property type="entry name" value="YceI"/>
    <property type="match status" value="1"/>
</dbReference>
<dbReference type="Gene3D" id="2.40.128.110">
    <property type="entry name" value="Lipid/polyisoprenoid-binding, YceI-like"/>
    <property type="match status" value="1"/>
</dbReference>
<dbReference type="AlphaFoldDB" id="I2GGA5"/>
<dbReference type="PANTHER" id="PTHR34406">
    <property type="entry name" value="PROTEIN YCEI"/>
    <property type="match status" value="1"/>
</dbReference>
<name>I2GGA5_9BACT</name>
<dbReference type="InterPro" id="IPR036761">
    <property type="entry name" value="TTHA0802/YceI-like_sf"/>
</dbReference>
<evidence type="ECO:0000313" key="2">
    <source>
        <dbReference type="EMBL" id="CCH52930.1"/>
    </source>
</evidence>
<protein>
    <submittedName>
        <fullName evidence="2">YceI family protein</fullName>
    </submittedName>
</protein>
<dbReference type="PANTHER" id="PTHR34406:SF1">
    <property type="entry name" value="PROTEIN YCEI"/>
    <property type="match status" value="1"/>
</dbReference>
<dbReference type="Proteomes" id="UP000009309">
    <property type="component" value="Unassembled WGS sequence"/>
</dbReference>
<evidence type="ECO:0000259" key="1">
    <source>
        <dbReference type="SMART" id="SM00867"/>
    </source>
</evidence>
<accession>I2GGA5</accession>
<dbReference type="InterPro" id="IPR007372">
    <property type="entry name" value="Lipid/polyisoprenoid-bd_YceI"/>
</dbReference>
<dbReference type="SMART" id="SM00867">
    <property type="entry name" value="YceI"/>
    <property type="match status" value="1"/>
</dbReference>
<evidence type="ECO:0000313" key="3">
    <source>
        <dbReference type="Proteomes" id="UP000009309"/>
    </source>
</evidence>
<feature type="domain" description="Lipid/polyisoprenoid-binding YceI-like" evidence="1">
    <location>
        <begin position="9"/>
        <end position="179"/>
    </location>
</feature>
<dbReference type="OrthoDB" id="9811006at2"/>
<gene>
    <name evidence="2" type="ORF">BN8_01975</name>
</gene>
<dbReference type="eggNOG" id="COG2353">
    <property type="taxonomic scope" value="Bacteria"/>
</dbReference>
<comment type="caution">
    <text evidence="2">The sequence shown here is derived from an EMBL/GenBank/DDBJ whole genome shotgun (WGS) entry which is preliminary data.</text>
</comment>
<keyword evidence="3" id="KW-1185">Reference proteome</keyword>
<dbReference type="RefSeq" id="WP_009281514.1">
    <property type="nucleotide sequence ID" value="NZ_CAIT01000006.1"/>
</dbReference>
<sequence>MTQQEQLTQWIFEPAHCKIGFSVTHFGITETEGHFTRFEGAVATDTDDFSDARVTMHIDVSSIDTLEAQRNAHLLSADFFDAARYPRMTFVSTDMHVVAKNTYKMTGDLTIRGVPKPVELDVMFTGIVPKDPFGHTKAGLKVTGTINRKEWGMTWNNIMDFGGLAVGEQVRINCQIELQKQ</sequence>
<dbReference type="STRING" id="1185876.BN8_01975"/>
<reference evidence="2 3" key="1">
    <citation type="journal article" date="2012" name="J. Bacteriol.">
        <title>Genome Sequence of the Filamentous Bacterium Fibrisoma limi BUZ 3T.</title>
        <authorList>
            <person name="Filippini M."/>
            <person name="Qi W."/>
            <person name="Jaenicke S."/>
            <person name="Goesmann A."/>
            <person name="Smits T.H."/>
            <person name="Bagheri H.C."/>
        </authorList>
    </citation>
    <scope>NUCLEOTIDE SEQUENCE [LARGE SCALE GENOMIC DNA]</scope>
    <source>
        <strain evidence="3">BUZ 3T</strain>
    </source>
</reference>
<dbReference type="EMBL" id="CAIT01000006">
    <property type="protein sequence ID" value="CCH52930.1"/>
    <property type="molecule type" value="Genomic_DNA"/>
</dbReference>
<proteinExistence type="predicted"/>
<organism evidence="2 3">
    <name type="scientific">Fibrisoma limi BUZ 3</name>
    <dbReference type="NCBI Taxonomy" id="1185876"/>
    <lineage>
        <taxon>Bacteria</taxon>
        <taxon>Pseudomonadati</taxon>
        <taxon>Bacteroidota</taxon>
        <taxon>Cytophagia</taxon>
        <taxon>Cytophagales</taxon>
        <taxon>Spirosomataceae</taxon>
        <taxon>Fibrisoma</taxon>
    </lineage>
</organism>
<dbReference type="SUPFAM" id="SSF101874">
    <property type="entry name" value="YceI-like"/>
    <property type="match status" value="1"/>
</dbReference>